<evidence type="ECO:0000313" key="6">
    <source>
        <dbReference type="Ensembl" id="ENSELUP00000045151.2"/>
    </source>
</evidence>
<evidence type="ECO:0000259" key="5">
    <source>
        <dbReference type="PROSITE" id="PS50835"/>
    </source>
</evidence>
<sequence length="456" mass="50572">MTPIRPVTPSALLVFKTLEHTGAGPQEARHHFTLNSAKLLRWRSESSLMCPEPPVPSLSVQSGWLDVFPSETVILSCSLPDKSAAWLYRWSRNGHNLTEEGATLSISSATQTDSGTYRCSTTLASRPASTKHSNTHTLTVSSNSPIASLLQAPGFEVMYTGESVSFSCSVNQSSGWQYVWSKDSQKTQLTNNDSNQTSYTISSAGLQDSGTYWCRATRGKTPFYTQFSQAVKMEVRVRPWAEITLETGWAEVFSTDSLALKCDVLGSHGNWTWNYTWYREEEQPFLALPGGQERYLVTPTNNPTQNAFRCQGNRMERPYYSTRSEPLKTKNLVLKRKVLLSISGCLFFGIIVIFLGCIFLQFTKKPVDQSKASQPDLFLSMAQLKSHTPSPLADYVTEPDNSFHNKDPDEDGGAGGSGTDICTELTPLPISRQDDQDILSEKPDMERNGGMVSFSS</sequence>
<keyword evidence="2" id="KW-1015">Disulfide bond</keyword>
<feature type="region of interest" description="Disordered" evidence="3">
    <location>
        <begin position="389"/>
        <end position="456"/>
    </location>
</feature>
<keyword evidence="4" id="KW-1133">Transmembrane helix</keyword>
<proteinExistence type="predicted"/>
<feature type="compositionally biased region" description="Basic and acidic residues" evidence="3">
    <location>
        <begin position="432"/>
        <end position="447"/>
    </location>
</feature>
<evidence type="ECO:0000313" key="7">
    <source>
        <dbReference type="Proteomes" id="UP000265140"/>
    </source>
</evidence>
<feature type="transmembrane region" description="Helical" evidence="4">
    <location>
        <begin position="338"/>
        <end position="362"/>
    </location>
</feature>
<dbReference type="PANTHER" id="PTHR11481:SF112">
    <property type="entry name" value="FC RECEPTOR-LIKE PROTEIN 4-RELATED"/>
    <property type="match status" value="1"/>
</dbReference>
<organism evidence="6 7">
    <name type="scientific">Esox lucius</name>
    <name type="common">Northern pike</name>
    <dbReference type="NCBI Taxonomy" id="8010"/>
    <lineage>
        <taxon>Eukaryota</taxon>
        <taxon>Metazoa</taxon>
        <taxon>Chordata</taxon>
        <taxon>Craniata</taxon>
        <taxon>Vertebrata</taxon>
        <taxon>Euteleostomi</taxon>
        <taxon>Actinopterygii</taxon>
        <taxon>Neopterygii</taxon>
        <taxon>Teleostei</taxon>
        <taxon>Protacanthopterygii</taxon>
        <taxon>Esociformes</taxon>
        <taxon>Esocidae</taxon>
        <taxon>Esox</taxon>
    </lineage>
</organism>
<protein>
    <recommendedName>
        <fullName evidence="5">Ig-like domain-containing protein</fullName>
    </recommendedName>
</protein>
<reference evidence="6" key="3">
    <citation type="submission" date="2025-08" db="UniProtKB">
        <authorList>
            <consortium name="Ensembl"/>
        </authorList>
    </citation>
    <scope>IDENTIFICATION</scope>
</reference>
<keyword evidence="1" id="KW-0732">Signal</keyword>
<name>A0A6Q2WWM8_ESOLU</name>
<dbReference type="CDD" id="cd00096">
    <property type="entry name" value="Ig"/>
    <property type="match status" value="1"/>
</dbReference>
<dbReference type="Pfam" id="PF13927">
    <property type="entry name" value="Ig_3"/>
    <property type="match status" value="2"/>
</dbReference>
<feature type="domain" description="Ig-like" evidence="5">
    <location>
        <begin position="56"/>
        <end position="139"/>
    </location>
</feature>
<dbReference type="InterPro" id="IPR036179">
    <property type="entry name" value="Ig-like_dom_sf"/>
</dbReference>
<dbReference type="GO" id="GO:0006955">
    <property type="term" value="P:immune response"/>
    <property type="evidence" value="ECO:0007669"/>
    <property type="project" value="TreeGrafter"/>
</dbReference>
<dbReference type="SMART" id="SM00409">
    <property type="entry name" value="IG"/>
    <property type="match status" value="2"/>
</dbReference>
<dbReference type="InterPro" id="IPR050488">
    <property type="entry name" value="Ig_Fc_receptor"/>
</dbReference>
<dbReference type="PROSITE" id="PS50835">
    <property type="entry name" value="IG_LIKE"/>
    <property type="match status" value="2"/>
</dbReference>
<dbReference type="GO" id="GO:0004888">
    <property type="term" value="F:transmembrane signaling receptor activity"/>
    <property type="evidence" value="ECO:0007669"/>
    <property type="project" value="TreeGrafter"/>
</dbReference>
<keyword evidence="7" id="KW-1185">Reference proteome</keyword>
<dbReference type="SUPFAM" id="SSF48726">
    <property type="entry name" value="Immunoglobulin"/>
    <property type="match status" value="2"/>
</dbReference>
<dbReference type="Gene3D" id="2.60.40.10">
    <property type="entry name" value="Immunoglobulins"/>
    <property type="match status" value="3"/>
</dbReference>
<dbReference type="GO" id="GO:0009897">
    <property type="term" value="C:external side of plasma membrane"/>
    <property type="evidence" value="ECO:0007669"/>
    <property type="project" value="TreeGrafter"/>
</dbReference>
<dbReference type="InterPro" id="IPR007110">
    <property type="entry name" value="Ig-like_dom"/>
</dbReference>
<dbReference type="InterPro" id="IPR003599">
    <property type="entry name" value="Ig_sub"/>
</dbReference>
<reference evidence="6" key="2">
    <citation type="submission" date="2020-02" db="EMBL/GenBank/DDBJ databases">
        <title>Esox lucius (northern pike) genome, fEsoLuc1, primary haplotype.</title>
        <authorList>
            <person name="Myers G."/>
            <person name="Karagic N."/>
            <person name="Meyer A."/>
            <person name="Pippel M."/>
            <person name="Reichard M."/>
            <person name="Winkler S."/>
            <person name="Tracey A."/>
            <person name="Sims Y."/>
            <person name="Howe K."/>
            <person name="Rhie A."/>
            <person name="Formenti G."/>
            <person name="Durbin R."/>
            <person name="Fedrigo O."/>
            <person name="Jarvis E.D."/>
        </authorList>
    </citation>
    <scope>NUCLEOTIDE SEQUENCE [LARGE SCALE GENOMIC DNA]</scope>
</reference>
<dbReference type="GO" id="GO:0007166">
    <property type="term" value="P:cell surface receptor signaling pathway"/>
    <property type="evidence" value="ECO:0007669"/>
    <property type="project" value="TreeGrafter"/>
</dbReference>
<evidence type="ECO:0000256" key="1">
    <source>
        <dbReference type="ARBA" id="ARBA00022729"/>
    </source>
</evidence>
<dbReference type="PANTHER" id="PTHR11481">
    <property type="entry name" value="IMMUNOGLOBULIN FC RECEPTOR"/>
    <property type="match status" value="1"/>
</dbReference>
<reference evidence="6" key="4">
    <citation type="submission" date="2025-09" db="UniProtKB">
        <authorList>
            <consortium name="Ensembl"/>
        </authorList>
    </citation>
    <scope>IDENTIFICATION</scope>
</reference>
<feature type="domain" description="Ig-like" evidence="5">
    <location>
        <begin position="145"/>
        <end position="236"/>
    </location>
</feature>
<dbReference type="InterPro" id="IPR003598">
    <property type="entry name" value="Ig_sub2"/>
</dbReference>
<reference evidence="7" key="1">
    <citation type="journal article" date="2014" name="PLoS ONE">
        <title>The genome and linkage map of the northern pike (Esox lucius): conserved synteny revealed between the salmonid sister group and the Neoteleostei.</title>
        <authorList>
            <person name="Rondeau E.B."/>
            <person name="Minkley D.R."/>
            <person name="Leong J.S."/>
            <person name="Messmer A.M."/>
            <person name="Jantzen J.R."/>
            <person name="von Schalburg K.R."/>
            <person name="Lemon C."/>
            <person name="Bird N.H."/>
            <person name="Koop B.F."/>
        </authorList>
    </citation>
    <scope>NUCLEOTIDE SEQUENCE</scope>
</reference>
<dbReference type="Bgee" id="ENSELUG00000032781">
    <property type="expression patterns" value="Expressed in head kidney and 13 other cell types or tissues"/>
</dbReference>
<dbReference type="Proteomes" id="UP000265140">
    <property type="component" value="Chromosome 12"/>
</dbReference>
<evidence type="ECO:0000256" key="4">
    <source>
        <dbReference type="SAM" id="Phobius"/>
    </source>
</evidence>
<dbReference type="Ensembl" id="ENSELUT00000063051.2">
    <property type="protein sequence ID" value="ENSELUP00000045151.2"/>
    <property type="gene ID" value="ENSELUG00000032781.2"/>
</dbReference>
<evidence type="ECO:0000256" key="2">
    <source>
        <dbReference type="ARBA" id="ARBA00023157"/>
    </source>
</evidence>
<accession>A0A6Q2WWM8</accession>
<keyword evidence="4" id="KW-0472">Membrane</keyword>
<evidence type="ECO:0000256" key="3">
    <source>
        <dbReference type="SAM" id="MobiDB-lite"/>
    </source>
</evidence>
<dbReference type="AlphaFoldDB" id="A0A6Q2WWM8"/>
<dbReference type="GeneTree" id="ENSGT01120000272530"/>
<dbReference type="InterPro" id="IPR013783">
    <property type="entry name" value="Ig-like_fold"/>
</dbReference>
<keyword evidence="4" id="KW-0812">Transmembrane</keyword>
<dbReference type="SMART" id="SM00408">
    <property type="entry name" value="IGc2"/>
    <property type="match status" value="2"/>
</dbReference>